<feature type="domain" description="Terpene synthase metal-binding" evidence="5">
    <location>
        <begin position="274"/>
        <end position="511"/>
    </location>
</feature>
<reference evidence="7" key="1">
    <citation type="submission" date="2024-06" db="EMBL/GenBank/DDBJ databases">
        <authorList>
            <person name="Ryan C."/>
        </authorList>
    </citation>
    <scope>NUCLEOTIDE SEQUENCE [LARGE SCALE GENOMIC DNA]</scope>
</reference>
<dbReference type="EMBL" id="OZ075125">
    <property type="protein sequence ID" value="CAL4931130.1"/>
    <property type="molecule type" value="Genomic_DNA"/>
</dbReference>
<dbReference type="InterPro" id="IPR008930">
    <property type="entry name" value="Terpenoid_cyclase/PrenylTrfase"/>
</dbReference>
<dbReference type="InterPro" id="IPR036965">
    <property type="entry name" value="Terpene_synth_N_sf"/>
</dbReference>
<dbReference type="SUPFAM" id="SSF48576">
    <property type="entry name" value="Terpenoid synthases"/>
    <property type="match status" value="1"/>
</dbReference>
<dbReference type="Pfam" id="PF01397">
    <property type="entry name" value="Terpene_synth"/>
    <property type="match status" value="1"/>
</dbReference>
<dbReference type="PANTHER" id="PTHR31225">
    <property type="entry name" value="OS04G0344100 PROTEIN-RELATED"/>
    <property type="match status" value="1"/>
</dbReference>
<organism evidence="6 7">
    <name type="scientific">Urochloa decumbens</name>
    <dbReference type="NCBI Taxonomy" id="240449"/>
    <lineage>
        <taxon>Eukaryota</taxon>
        <taxon>Viridiplantae</taxon>
        <taxon>Streptophyta</taxon>
        <taxon>Embryophyta</taxon>
        <taxon>Tracheophyta</taxon>
        <taxon>Spermatophyta</taxon>
        <taxon>Magnoliopsida</taxon>
        <taxon>Liliopsida</taxon>
        <taxon>Poales</taxon>
        <taxon>Poaceae</taxon>
        <taxon>PACMAD clade</taxon>
        <taxon>Panicoideae</taxon>
        <taxon>Panicodae</taxon>
        <taxon>Paniceae</taxon>
        <taxon>Melinidinae</taxon>
        <taxon>Urochloa</taxon>
    </lineage>
</organism>
<comment type="cofactor">
    <cofactor evidence="2">
        <name>Mg(2+)</name>
        <dbReference type="ChEBI" id="CHEBI:18420"/>
    </cofactor>
</comment>
<gene>
    <name evidence="6" type="ORF">URODEC1_LOCUS26881</name>
</gene>
<dbReference type="CDD" id="cd00684">
    <property type="entry name" value="Terpene_cyclase_plant_C1"/>
    <property type="match status" value="1"/>
</dbReference>
<dbReference type="AlphaFoldDB" id="A0ABC8XS72"/>
<dbReference type="SFLD" id="SFLDG01019">
    <property type="entry name" value="Terpene_Cyclase_Like_1_C_Termi"/>
    <property type="match status" value="1"/>
</dbReference>
<dbReference type="SFLD" id="SFLDS00005">
    <property type="entry name" value="Isoprenoid_Synthase_Type_I"/>
    <property type="match status" value="1"/>
</dbReference>
<evidence type="ECO:0000256" key="3">
    <source>
        <dbReference type="ARBA" id="ARBA00022723"/>
    </source>
</evidence>
<proteinExistence type="predicted"/>
<dbReference type="InterPro" id="IPR044814">
    <property type="entry name" value="Terpene_cyclase_plant_C1"/>
</dbReference>
<reference evidence="6 7" key="2">
    <citation type="submission" date="2024-10" db="EMBL/GenBank/DDBJ databases">
        <authorList>
            <person name="Ryan C."/>
        </authorList>
    </citation>
    <scope>NUCLEOTIDE SEQUENCE [LARGE SCALE GENOMIC DNA]</scope>
</reference>
<dbReference type="Gene3D" id="1.50.10.130">
    <property type="entry name" value="Terpene synthase, N-terminal domain"/>
    <property type="match status" value="1"/>
</dbReference>
<evidence type="ECO:0000256" key="2">
    <source>
        <dbReference type="ARBA" id="ARBA00001946"/>
    </source>
</evidence>
<sequence length="569" mass="63437">MAATSEAAFPPANNVEIAGAAGLTGFEPCAWGDFFITYAPPLSQESEEAMRGRAGELKGELRRRVFGEAAGGEGAMSVADTVTLVDTLERLGIDNHFREEIDAALRRVVISSESLDSGSGSKDDSDLRVVALRFRLLRQHGFFIPAGVFDRFRDDTGSFSASLSSDPASLLSLYNAAHMAIPGELVLDEAIAFSRRHLQAMKGKLASPMEEQVSRALDIPLPRLPKRLETVHYVVEYEKEEGHDPMVLELARLDFNLVRSLHLKELRALSLWWKELYGDVKLSYARDRLVENYFWTCGVFHEEEYSRARMLFAKTFGLLSLMDDTYDVYATLEECHILNEAIQRWDEGAVSTLPEYMKTFYINLVRNFQGFEDSLQPEEKYRVSYAKKAFKLSSKYYLDEAKWCSEKYAPSFKEHVEVSVMSSGFPTLAVVLLMGAGDLATKEAFDWAIDVPDVVSASGEVARFLNDIASYKKGKNKKDVASSVECYAREHGASGDEAVAVIAGMAEHAWRTINRSCMKMDRTLLPAAQLVVNLTKTLEVIYLGGRDAYTFAGDLKDLVVSLFLNGPTI</sequence>
<evidence type="ECO:0000259" key="5">
    <source>
        <dbReference type="Pfam" id="PF03936"/>
    </source>
</evidence>
<dbReference type="GO" id="GO:0046872">
    <property type="term" value="F:metal ion binding"/>
    <property type="evidence" value="ECO:0007669"/>
    <property type="project" value="UniProtKB-KW"/>
</dbReference>
<dbReference type="InterPro" id="IPR005630">
    <property type="entry name" value="Terpene_synthase_metal-bd"/>
</dbReference>
<dbReference type="Gene3D" id="1.10.600.10">
    <property type="entry name" value="Farnesyl Diphosphate Synthase"/>
    <property type="match status" value="1"/>
</dbReference>
<dbReference type="FunFam" id="1.10.600.10:FF:000007">
    <property type="entry name" value="Isoprene synthase, chloroplastic"/>
    <property type="match status" value="1"/>
</dbReference>
<accession>A0ABC8XS72</accession>
<evidence type="ECO:0000259" key="4">
    <source>
        <dbReference type="Pfam" id="PF01397"/>
    </source>
</evidence>
<dbReference type="GO" id="GO:0010333">
    <property type="term" value="F:terpene synthase activity"/>
    <property type="evidence" value="ECO:0007669"/>
    <property type="project" value="UniProtKB-ARBA"/>
</dbReference>
<dbReference type="SUPFAM" id="SSF48239">
    <property type="entry name" value="Terpenoid cyclases/Protein prenyltransferases"/>
    <property type="match status" value="1"/>
</dbReference>
<keyword evidence="7" id="KW-1185">Reference proteome</keyword>
<dbReference type="InterPro" id="IPR001906">
    <property type="entry name" value="Terpene_synth_N"/>
</dbReference>
<protein>
    <submittedName>
        <fullName evidence="6">Uncharacterized protein</fullName>
    </submittedName>
</protein>
<dbReference type="PANTHER" id="PTHR31225:SF63">
    <property type="entry name" value="BETA-SELINENE SYNTHASE"/>
    <property type="match status" value="1"/>
</dbReference>
<name>A0ABC8XS72_9POAL</name>
<dbReference type="InterPro" id="IPR034741">
    <property type="entry name" value="Terpene_cyclase-like_1_C"/>
</dbReference>
<dbReference type="InterPro" id="IPR050148">
    <property type="entry name" value="Terpene_synthase-like"/>
</dbReference>
<dbReference type="Proteomes" id="UP001497457">
    <property type="component" value="Chromosome 15b"/>
</dbReference>
<comment type="cofactor">
    <cofactor evidence="1">
        <name>Mn(2+)</name>
        <dbReference type="ChEBI" id="CHEBI:29035"/>
    </cofactor>
</comment>
<evidence type="ECO:0000313" key="6">
    <source>
        <dbReference type="EMBL" id="CAL4931130.1"/>
    </source>
</evidence>
<dbReference type="InterPro" id="IPR008949">
    <property type="entry name" value="Isoprenoid_synthase_dom_sf"/>
</dbReference>
<dbReference type="Pfam" id="PF03936">
    <property type="entry name" value="Terpene_synth_C"/>
    <property type="match status" value="1"/>
</dbReference>
<feature type="domain" description="Terpene synthase N-terminal" evidence="4">
    <location>
        <begin position="31"/>
        <end position="217"/>
    </location>
</feature>
<evidence type="ECO:0000313" key="7">
    <source>
        <dbReference type="Proteomes" id="UP001497457"/>
    </source>
</evidence>
<evidence type="ECO:0000256" key="1">
    <source>
        <dbReference type="ARBA" id="ARBA00001936"/>
    </source>
</evidence>
<keyword evidence="3" id="KW-0479">Metal-binding</keyword>